<sequence length="407" mass="44181">MTDDQNAQLPSSPTPRTTSVSSSFLNYQIYCDPERTTYSNSSLQMDEAMSNWSSMSKMQMDNGSSWGPLRSLFSYRYRQELKRKSNNKKKNWKKIGCSGSLCRMRDSSSVISPAAVVKSSEANNKLASDSSCNSSSRSLKAPSDGITGAISTSFSSNSSSSVTASSSSASSSLEGSFGAMHLRGVSGCYECRDIFMTPDDLELHQIQKHAVSEMGVQDSSRKIIELIFLSSWLKKQAPIPNIERVLKVQNTPTTTSRFEAYRDFIRDKANKPPLKHSRCIADGNELLRFYCTSVGCSVGLHGAPTLCQSASLCSLCGILRDGFKVDELGKTQTMATSFGAHGACTHQVPSNGGMRAMLVSRVIAGRVKQSQSDDDGGEYDSVSSSDELSVFSPSAILPCFVVLYRGV</sequence>
<dbReference type="PROSITE" id="PS00028">
    <property type="entry name" value="ZINC_FINGER_C2H2_1"/>
    <property type="match status" value="1"/>
</dbReference>
<feature type="region of interest" description="Disordered" evidence="1">
    <location>
        <begin position="1"/>
        <end position="20"/>
    </location>
</feature>
<evidence type="ECO:0000313" key="3">
    <source>
        <dbReference type="EMBL" id="KAG6466912.1"/>
    </source>
</evidence>
<dbReference type="PANTHER" id="PTHR31681">
    <property type="entry name" value="C2H2-LIKE ZINC FINGER PROTEIN"/>
    <property type="match status" value="1"/>
</dbReference>
<gene>
    <name evidence="3" type="ORF">ZIOFF_075283</name>
</gene>
<accession>A0A8J5EMW8</accession>
<dbReference type="Gene3D" id="3.90.228.10">
    <property type="match status" value="1"/>
</dbReference>
<proteinExistence type="predicted"/>
<evidence type="ECO:0000313" key="4">
    <source>
        <dbReference type="Proteomes" id="UP000734854"/>
    </source>
</evidence>
<evidence type="ECO:0000256" key="1">
    <source>
        <dbReference type="SAM" id="MobiDB-lite"/>
    </source>
</evidence>
<dbReference type="SUPFAM" id="SSF56399">
    <property type="entry name" value="ADP-ribosylation"/>
    <property type="match status" value="1"/>
</dbReference>
<reference evidence="3 4" key="1">
    <citation type="submission" date="2020-08" db="EMBL/GenBank/DDBJ databases">
        <title>Plant Genome Project.</title>
        <authorList>
            <person name="Zhang R.-G."/>
        </authorList>
    </citation>
    <scope>NUCLEOTIDE SEQUENCE [LARGE SCALE GENOMIC DNA]</scope>
    <source>
        <tissue evidence="3">Rhizome</tissue>
    </source>
</reference>
<feature type="compositionally biased region" description="Low complexity" evidence="1">
    <location>
        <begin position="10"/>
        <end position="20"/>
    </location>
</feature>
<keyword evidence="4" id="KW-1185">Reference proteome</keyword>
<dbReference type="AlphaFoldDB" id="A0A8J5EMW8"/>
<comment type="caution">
    <text evidence="3">The sequence shown here is derived from an EMBL/GenBank/DDBJ whole genome shotgun (WGS) entry which is preliminary data.</text>
</comment>
<evidence type="ECO:0000259" key="2">
    <source>
        <dbReference type="PROSITE" id="PS00028"/>
    </source>
</evidence>
<dbReference type="InterPro" id="IPR013087">
    <property type="entry name" value="Znf_C2H2_type"/>
</dbReference>
<name>A0A8J5EMW8_ZINOF</name>
<feature type="domain" description="C2H2-type" evidence="2">
    <location>
        <begin position="188"/>
        <end position="209"/>
    </location>
</feature>
<dbReference type="EMBL" id="JACMSC010000106">
    <property type="protein sequence ID" value="KAG6466912.1"/>
    <property type="molecule type" value="Genomic_DNA"/>
</dbReference>
<organism evidence="3 4">
    <name type="scientific">Zingiber officinale</name>
    <name type="common">Ginger</name>
    <name type="synonym">Amomum zingiber</name>
    <dbReference type="NCBI Taxonomy" id="94328"/>
    <lineage>
        <taxon>Eukaryota</taxon>
        <taxon>Viridiplantae</taxon>
        <taxon>Streptophyta</taxon>
        <taxon>Embryophyta</taxon>
        <taxon>Tracheophyta</taxon>
        <taxon>Spermatophyta</taxon>
        <taxon>Magnoliopsida</taxon>
        <taxon>Liliopsida</taxon>
        <taxon>Zingiberales</taxon>
        <taxon>Zingiberaceae</taxon>
        <taxon>Zingiber</taxon>
    </lineage>
</organism>
<dbReference type="Proteomes" id="UP000734854">
    <property type="component" value="Unassembled WGS sequence"/>
</dbReference>
<protein>
    <recommendedName>
        <fullName evidence="2">C2H2-type domain-containing protein</fullName>
    </recommendedName>
</protein>
<dbReference type="PANTHER" id="PTHR31681:SF3">
    <property type="entry name" value="OS04G0690100 PROTEIN"/>
    <property type="match status" value="1"/>
</dbReference>